<accession>A0A0N0MBE5</accession>
<protein>
    <submittedName>
        <fullName evidence="2">Peptidase</fullName>
    </submittedName>
</protein>
<evidence type="ECO:0000313" key="2">
    <source>
        <dbReference type="EMBL" id="KPH80808.1"/>
    </source>
</evidence>
<dbReference type="EMBL" id="LGSZ01000037">
    <property type="protein sequence ID" value="KPH80808.1"/>
    <property type="molecule type" value="Genomic_DNA"/>
</dbReference>
<dbReference type="Gene3D" id="1.10.10.2910">
    <property type="match status" value="1"/>
</dbReference>
<dbReference type="RefSeq" id="WP_054209168.1">
    <property type="nucleotide sequence ID" value="NZ_LGSZ01000037.1"/>
</dbReference>
<dbReference type="AlphaFoldDB" id="A0A0N0MBE5"/>
<feature type="domain" description="IrrE N-terminal-like" evidence="1">
    <location>
        <begin position="90"/>
        <end position="191"/>
    </location>
</feature>
<evidence type="ECO:0000313" key="3">
    <source>
        <dbReference type="Proteomes" id="UP000037822"/>
    </source>
</evidence>
<proteinExistence type="predicted"/>
<comment type="caution">
    <text evidence="2">The sequence shown here is derived from an EMBL/GenBank/DDBJ whole genome shotgun (WGS) entry which is preliminary data.</text>
</comment>
<dbReference type="OrthoDB" id="266526at2"/>
<gene>
    <name evidence="2" type="ORF">AE618_11305</name>
</gene>
<sequence length="316" mass="35372">MKNVSLRSRTVADIDSQVVKILKGLGNPEPPVDLRVVRELLKLDQGYYSTTDDSLLRETFSRLKVAGLQVLLRPTLLRDAVRSLSLKALYLPDQKRILLDKDLPILKHRWNEAHEIGHDIIPWHEGMMLGDTKQTLSPTCHEMMEAEANYAAGQLLFLGTRFSEEAAASAPNIEAVKKLSKDFGNTVTSTLWRLVEHGHAGRPMVALVTGHPHRGRREAAFDPAAPCRYCVESPAFRERFGHLTEIDLFGTVVGYCGAQRGGSLGQTETILSDRNRDGHVFSFETFYNRHEALTLGFWLRPHVPVRPAWSPAAASF</sequence>
<dbReference type="Proteomes" id="UP000037822">
    <property type="component" value="Unassembled WGS sequence"/>
</dbReference>
<dbReference type="InterPro" id="IPR010359">
    <property type="entry name" value="IrrE_HExxH"/>
</dbReference>
<organism evidence="2 3">
    <name type="scientific">Bosea vaviloviae</name>
    <dbReference type="NCBI Taxonomy" id="1526658"/>
    <lineage>
        <taxon>Bacteria</taxon>
        <taxon>Pseudomonadati</taxon>
        <taxon>Pseudomonadota</taxon>
        <taxon>Alphaproteobacteria</taxon>
        <taxon>Hyphomicrobiales</taxon>
        <taxon>Boseaceae</taxon>
        <taxon>Bosea</taxon>
    </lineage>
</organism>
<dbReference type="Pfam" id="PF06114">
    <property type="entry name" value="Peptidase_M78"/>
    <property type="match status" value="1"/>
</dbReference>
<reference evidence="2 3" key="1">
    <citation type="submission" date="2015-07" db="EMBL/GenBank/DDBJ databases">
        <title>Whole genome sequencing of Bosea vaviloviae isolated from cave pool.</title>
        <authorList>
            <person name="Tan N.E.H."/>
            <person name="Lee Y.P."/>
            <person name="Gan H.M."/>
            <person name="Barton H."/>
            <person name="Savka M.A."/>
        </authorList>
    </citation>
    <scope>NUCLEOTIDE SEQUENCE [LARGE SCALE GENOMIC DNA]</scope>
    <source>
        <strain evidence="2 3">SD260</strain>
    </source>
</reference>
<evidence type="ECO:0000259" key="1">
    <source>
        <dbReference type="Pfam" id="PF06114"/>
    </source>
</evidence>
<dbReference type="PATRIC" id="fig|1526658.3.peg.2570"/>
<keyword evidence="3" id="KW-1185">Reference proteome</keyword>
<name>A0A0N0MBE5_9HYPH</name>